<evidence type="ECO:0000313" key="2">
    <source>
        <dbReference type="Proteomes" id="UP000515158"/>
    </source>
</evidence>
<dbReference type="InParanoid" id="A0A6P8YT19"/>
<dbReference type="RefSeq" id="XP_034243188.1">
    <property type="nucleotide sequence ID" value="XM_034387297.1"/>
</dbReference>
<organism evidence="3">
    <name type="scientific">Thrips palmi</name>
    <name type="common">Melon thrips</name>
    <dbReference type="NCBI Taxonomy" id="161013"/>
    <lineage>
        <taxon>Eukaryota</taxon>
        <taxon>Metazoa</taxon>
        <taxon>Ecdysozoa</taxon>
        <taxon>Arthropoda</taxon>
        <taxon>Hexapoda</taxon>
        <taxon>Insecta</taxon>
        <taxon>Pterygota</taxon>
        <taxon>Neoptera</taxon>
        <taxon>Paraneoptera</taxon>
        <taxon>Thysanoptera</taxon>
        <taxon>Terebrantia</taxon>
        <taxon>Thripoidea</taxon>
        <taxon>Thripidae</taxon>
        <taxon>Thrips</taxon>
    </lineage>
</organism>
<dbReference type="Pfam" id="PF12937">
    <property type="entry name" value="F-box-like"/>
    <property type="match status" value="1"/>
</dbReference>
<name>A0A6P8YT19_THRPL</name>
<dbReference type="SUPFAM" id="SSF81383">
    <property type="entry name" value="F-box domain"/>
    <property type="match status" value="1"/>
</dbReference>
<dbReference type="OrthoDB" id="2095648at2759"/>
<dbReference type="Gene3D" id="3.80.10.10">
    <property type="entry name" value="Ribonuclease Inhibitor"/>
    <property type="match status" value="1"/>
</dbReference>
<reference evidence="3" key="1">
    <citation type="submission" date="2025-08" db="UniProtKB">
        <authorList>
            <consortium name="RefSeq"/>
        </authorList>
    </citation>
    <scope>IDENTIFICATION</scope>
    <source>
        <tissue evidence="3">Total insect</tissue>
    </source>
</reference>
<dbReference type="GeneID" id="117646397"/>
<proteinExistence type="predicted"/>
<evidence type="ECO:0000259" key="1">
    <source>
        <dbReference type="PROSITE" id="PS50181"/>
    </source>
</evidence>
<dbReference type="InterPro" id="IPR055312">
    <property type="entry name" value="FBL15-like"/>
</dbReference>
<keyword evidence="2" id="KW-1185">Reference proteome</keyword>
<evidence type="ECO:0000313" key="3">
    <source>
        <dbReference type="RefSeq" id="XP_034243188.1"/>
    </source>
</evidence>
<feature type="domain" description="F-box" evidence="1">
    <location>
        <begin position="1"/>
        <end position="46"/>
    </location>
</feature>
<sequence length="456" mass="51240">MELSDLTDDVLIKVFSYLSASELLQCRTVCRRWRPLALLPCLWRNKTIRFFDGKSREDLPAVLRVAPRLNELRLYGISDETIVEWGLLLFSTSCAVADLSISFDGADSGFASMVLARQVSLGRLKGVSLRLNWKNPSKIRLGALLRQLVCTEGLESICVEAWDHPELSHFPSATQVGGAVPPASLRILKHYVPCRDEYLPLYLEWHAATLEKVSFMADSPGARVASLLSSLPRLRDLRCPLLEDMHSLLPCPSLKRLFLHVDLTDSNWLTLPGVRAFLSSAVLLLEELVLDVFKNSDDDDAVSLVQSLGGTGTSPATLRSLKFCVAHEYEIPQVEWDPPLLLQPLASILHRLPHLRHLDIGGAPSDEFLEALDGRVLPNLRELEVCTSREFTHEQFHSERVRMLMRRNPRLHLMVTVASNEEGEKEIIECSHCPFPLTGKKNLNSLCSVTPWERAM</sequence>
<dbReference type="PROSITE" id="PS50181">
    <property type="entry name" value="FBOX"/>
    <property type="match status" value="1"/>
</dbReference>
<dbReference type="PANTHER" id="PTHR34709">
    <property type="entry name" value="OS10G0396666 PROTEIN"/>
    <property type="match status" value="1"/>
</dbReference>
<protein>
    <submittedName>
        <fullName evidence="3">Uncharacterized protein LOC117646397</fullName>
    </submittedName>
</protein>
<accession>A0A6P8YT19</accession>
<dbReference type="PANTHER" id="PTHR34709:SF57">
    <property type="entry name" value="F-BOX DOMAIN-CONTAINING PROTEIN"/>
    <property type="match status" value="1"/>
</dbReference>
<dbReference type="AlphaFoldDB" id="A0A6P8YT19"/>
<dbReference type="InterPro" id="IPR036047">
    <property type="entry name" value="F-box-like_dom_sf"/>
</dbReference>
<dbReference type="Proteomes" id="UP000515158">
    <property type="component" value="Unplaced"/>
</dbReference>
<dbReference type="InterPro" id="IPR001810">
    <property type="entry name" value="F-box_dom"/>
</dbReference>
<dbReference type="KEGG" id="tpal:117646397"/>
<dbReference type="InterPro" id="IPR032675">
    <property type="entry name" value="LRR_dom_sf"/>
</dbReference>
<dbReference type="SUPFAM" id="SSF52047">
    <property type="entry name" value="RNI-like"/>
    <property type="match status" value="1"/>
</dbReference>
<gene>
    <name evidence="3" type="primary">LOC117646397</name>
</gene>
<dbReference type="SMART" id="SM00256">
    <property type="entry name" value="FBOX"/>
    <property type="match status" value="1"/>
</dbReference>